<dbReference type="EC" id="2.7.7.48" evidence="8"/>
<dbReference type="InterPro" id="IPR007855">
    <property type="entry name" value="RDRP"/>
</dbReference>
<dbReference type="InParanoid" id="A0A2R6QUD4"/>
<evidence type="ECO:0000256" key="8">
    <source>
        <dbReference type="RuleBase" id="RU363098"/>
    </source>
</evidence>
<dbReference type="OrthoDB" id="6513042at2759"/>
<dbReference type="Proteomes" id="UP000241394">
    <property type="component" value="Chromosome LG13"/>
</dbReference>
<accession>A0A2R6QUD4</accession>
<name>A0A2R6QUD4_ACTCC</name>
<dbReference type="InterPro" id="IPR058752">
    <property type="entry name" value="RDRP_C_head"/>
</dbReference>
<dbReference type="EMBL" id="NKQK01000013">
    <property type="protein sequence ID" value="PSS14734.1"/>
    <property type="molecule type" value="Genomic_DNA"/>
</dbReference>
<evidence type="ECO:0000256" key="1">
    <source>
        <dbReference type="ARBA" id="ARBA00005762"/>
    </source>
</evidence>
<comment type="catalytic activity">
    <reaction evidence="7 8">
        <text>RNA(n) + a ribonucleoside 5'-triphosphate = RNA(n+1) + diphosphate</text>
        <dbReference type="Rhea" id="RHEA:21248"/>
        <dbReference type="Rhea" id="RHEA-COMP:14527"/>
        <dbReference type="Rhea" id="RHEA-COMP:17342"/>
        <dbReference type="ChEBI" id="CHEBI:33019"/>
        <dbReference type="ChEBI" id="CHEBI:61557"/>
        <dbReference type="ChEBI" id="CHEBI:140395"/>
        <dbReference type="EC" id="2.7.7.48"/>
    </reaction>
</comment>
<keyword evidence="3 8" id="KW-0808">Transferase</keyword>
<dbReference type="GO" id="GO:0003968">
    <property type="term" value="F:RNA-directed RNA polymerase activity"/>
    <property type="evidence" value="ECO:0007669"/>
    <property type="project" value="UniProtKB-KW"/>
</dbReference>
<keyword evidence="12" id="KW-1185">Reference proteome</keyword>
<evidence type="ECO:0000256" key="2">
    <source>
        <dbReference type="ARBA" id="ARBA00022484"/>
    </source>
</evidence>
<keyword evidence="4 8" id="KW-0548">Nucleotidyltransferase</keyword>
<dbReference type="InterPro" id="IPR057596">
    <property type="entry name" value="RDRP_core"/>
</dbReference>
<comment type="similarity">
    <text evidence="1 8">Belongs to the RdRP family.</text>
</comment>
<dbReference type="GO" id="GO:0031380">
    <property type="term" value="C:nuclear RNA-directed RNA polymerase complex"/>
    <property type="evidence" value="ECO:0007669"/>
    <property type="project" value="TreeGrafter"/>
</dbReference>
<dbReference type="GO" id="GO:0030422">
    <property type="term" value="P:siRNA processing"/>
    <property type="evidence" value="ECO:0007669"/>
    <property type="project" value="TreeGrafter"/>
</dbReference>
<reference evidence="12" key="2">
    <citation type="journal article" date="2018" name="BMC Genomics">
        <title>A manually annotated Actinidia chinensis var. chinensis (kiwifruit) genome highlights the challenges associated with draft genomes and gene prediction in plants.</title>
        <authorList>
            <person name="Pilkington S.M."/>
            <person name="Crowhurst R."/>
            <person name="Hilario E."/>
            <person name="Nardozza S."/>
            <person name="Fraser L."/>
            <person name="Peng Y."/>
            <person name="Gunaseelan K."/>
            <person name="Simpson R."/>
            <person name="Tahir J."/>
            <person name="Deroles S.C."/>
            <person name="Templeton K."/>
            <person name="Luo Z."/>
            <person name="Davy M."/>
            <person name="Cheng C."/>
            <person name="McNeilage M."/>
            <person name="Scaglione D."/>
            <person name="Liu Y."/>
            <person name="Zhang Q."/>
            <person name="Datson P."/>
            <person name="De Silva N."/>
            <person name="Gardiner S.E."/>
            <person name="Bassett H."/>
            <person name="Chagne D."/>
            <person name="McCallum J."/>
            <person name="Dzierzon H."/>
            <person name="Deng C."/>
            <person name="Wang Y.Y."/>
            <person name="Barron L."/>
            <person name="Manako K."/>
            <person name="Bowen J."/>
            <person name="Foster T.M."/>
            <person name="Erridge Z.A."/>
            <person name="Tiffin H."/>
            <person name="Waite C.N."/>
            <person name="Davies K.M."/>
            <person name="Grierson E.P."/>
            <person name="Laing W.A."/>
            <person name="Kirk R."/>
            <person name="Chen X."/>
            <person name="Wood M."/>
            <person name="Montefiori M."/>
            <person name="Brummell D.A."/>
            <person name="Schwinn K.E."/>
            <person name="Catanach A."/>
            <person name="Fullerton C."/>
            <person name="Li D."/>
            <person name="Meiyalaghan S."/>
            <person name="Nieuwenhuizen N."/>
            <person name="Read N."/>
            <person name="Prakash R."/>
            <person name="Hunter D."/>
            <person name="Zhang H."/>
            <person name="McKenzie M."/>
            <person name="Knabel M."/>
            <person name="Harris A."/>
            <person name="Allan A.C."/>
            <person name="Gleave A."/>
            <person name="Chen A."/>
            <person name="Janssen B.J."/>
            <person name="Plunkett B."/>
            <person name="Ampomah-Dwamena C."/>
            <person name="Voogd C."/>
            <person name="Leif D."/>
            <person name="Lafferty D."/>
            <person name="Souleyre E.J.F."/>
            <person name="Varkonyi-Gasic E."/>
            <person name="Gambi F."/>
            <person name="Hanley J."/>
            <person name="Yao J.L."/>
            <person name="Cheung J."/>
            <person name="David K.M."/>
            <person name="Warren B."/>
            <person name="Marsh K."/>
            <person name="Snowden K.C."/>
            <person name="Lin-Wang K."/>
            <person name="Brian L."/>
            <person name="Martinez-Sanchez M."/>
            <person name="Wang M."/>
            <person name="Ileperuma N."/>
            <person name="Macnee N."/>
            <person name="Campin R."/>
            <person name="McAtee P."/>
            <person name="Drummond R.S.M."/>
            <person name="Espley R.V."/>
            <person name="Ireland H.S."/>
            <person name="Wu R."/>
            <person name="Atkinson R.G."/>
            <person name="Karunairetnam S."/>
            <person name="Bulley S."/>
            <person name="Chunkath S."/>
            <person name="Hanley Z."/>
            <person name="Storey R."/>
            <person name="Thrimawithana A.H."/>
            <person name="Thomson S."/>
            <person name="David C."/>
            <person name="Testolin R."/>
            <person name="Huang H."/>
            <person name="Hellens R.P."/>
            <person name="Schaffer R.J."/>
        </authorList>
    </citation>
    <scope>NUCLEOTIDE SEQUENCE [LARGE SCALE GENOMIC DNA]</scope>
    <source>
        <strain evidence="12">cv. Red5</strain>
    </source>
</reference>
<keyword evidence="6 8" id="KW-0943">RNA-mediated gene silencing</keyword>
<evidence type="ECO:0000313" key="11">
    <source>
        <dbReference type="EMBL" id="PSS14734.1"/>
    </source>
</evidence>
<protein>
    <recommendedName>
        <fullName evidence="8">RNA-dependent RNA polymerase</fullName>
        <ecNumber evidence="8">2.7.7.48</ecNumber>
    </recommendedName>
</protein>
<dbReference type="Pfam" id="PF05183">
    <property type="entry name" value="RdRP"/>
    <property type="match status" value="1"/>
</dbReference>
<sequence>MDEGMQTLNTNVFNYYVAPIVKEITSNNFPQKTTVFERVKTILSKGFRLCGQRYSFLAFSSNQLRDRSAWFFVENKDISVFDIKNWMGKFTNRNVAKCTARMGQCFSSTYATVEVPSNEVDSELPDIEKGPYNFSDGIGKMTPDLALEVANKLQLRDLPCAYQIRYAGCKGVIACWPGNNDGIRLSLRPSMIKFESNHTILEICSWTRFQPGFLNRQIVTLLSVLEVPDAVFWNMQQSMISKLDRMVEDTDVAFDVLTASCAEQGNTAAIMLSAGFKPETEPHLRGMLVCIKAAQRWGLREKARIFVPKGRWLMGCLDELAVLDQGQCFIQVSTPSLENCFVKHGSRFSEAKKNLKVIEGYVVVAKNPCLHPGDVRVLKAVDAPKLHHLFDCLVFPQKGDRPHTNEASGSDLDGDLYFVTWDENLIPPSKESWTPMDYAPPEVKLLPRAVSQKDIIDFFSRNMVNETLGTICHAHVVQADLSDKGALDDKCIILAELAALAVDFPKTGKHVSMPPHLKPKMYPDFMGKEPYQSYKSKKILGRLYRKIKDAYDDDVEVSSDLTLVPGNIPYDADLEIPGSVDFIADAWNHKCSYDGQLNGLLGQYKVNREEEIVTGHIWSMPKYNSRKRGDLQEKLKHAYYALRKEFRQVFEKMGSDFDHLSDEEKNRMYERKASAWYQITYHPYWVKESLEMQEPNGAGETMMLSFAWIATDYLARIKIRSRGFENLQPTKPIDSLGRYLADRI</sequence>
<gene>
    <name evidence="11" type="ORF">CEY00_Acc15301</name>
</gene>
<evidence type="ECO:0000313" key="12">
    <source>
        <dbReference type="Proteomes" id="UP000241394"/>
    </source>
</evidence>
<comment type="caution">
    <text evidence="11">The sequence shown here is derived from an EMBL/GenBank/DDBJ whole genome shotgun (WGS) entry which is preliminary data.</text>
</comment>
<reference evidence="11 12" key="1">
    <citation type="submission" date="2017-07" db="EMBL/GenBank/DDBJ databases">
        <title>An improved, manually edited Actinidia chinensis var. chinensis (kiwifruit) genome highlights the challenges associated with draft genomes and gene prediction in plants.</title>
        <authorList>
            <person name="Pilkington S."/>
            <person name="Crowhurst R."/>
            <person name="Hilario E."/>
            <person name="Nardozza S."/>
            <person name="Fraser L."/>
            <person name="Peng Y."/>
            <person name="Gunaseelan K."/>
            <person name="Simpson R."/>
            <person name="Tahir J."/>
            <person name="Deroles S."/>
            <person name="Templeton K."/>
            <person name="Luo Z."/>
            <person name="Davy M."/>
            <person name="Cheng C."/>
            <person name="Mcneilage M."/>
            <person name="Scaglione D."/>
            <person name="Liu Y."/>
            <person name="Zhang Q."/>
            <person name="Datson P."/>
            <person name="De Silva N."/>
            <person name="Gardiner S."/>
            <person name="Bassett H."/>
            <person name="Chagne D."/>
            <person name="Mccallum J."/>
            <person name="Dzierzon H."/>
            <person name="Deng C."/>
            <person name="Wang Y.-Y."/>
            <person name="Barron N."/>
            <person name="Manako K."/>
            <person name="Bowen J."/>
            <person name="Foster T."/>
            <person name="Erridge Z."/>
            <person name="Tiffin H."/>
            <person name="Waite C."/>
            <person name="Davies K."/>
            <person name="Grierson E."/>
            <person name="Laing W."/>
            <person name="Kirk R."/>
            <person name="Chen X."/>
            <person name="Wood M."/>
            <person name="Montefiori M."/>
            <person name="Brummell D."/>
            <person name="Schwinn K."/>
            <person name="Catanach A."/>
            <person name="Fullerton C."/>
            <person name="Li D."/>
            <person name="Meiyalaghan S."/>
            <person name="Nieuwenhuizen N."/>
            <person name="Read N."/>
            <person name="Prakash R."/>
            <person name="Hunter D."/>
            <person name="Zhang H."/>
            <person name="Mckenzie M."/>
            <person name="Knabel M."/>
            <person name="Harris A."/>
            <person name="Allan A."/>
            <person name="Chen A."/>
            <person name="Janssen B."/>
            <person name="Plunkett B."/>
            <person name="Dwamena C."/>
            <person name="Voogd C."/>
            <person name="Leif D."/>
            <person name="Lafferty D."/>
            <person name="Souleyre E."/>
            <person name="Varkonyi-Gasic E."/>
            <person name="Gambi F."/>
            <person name="Hanley J."/>
            <person name="Yao J.-L."/>
            <person name="Cheung J."/>
            <person name="David K."/>
            <person name="Warren B."/>
            <person name="Marsh K."/>
            <person name="Snowden K."/>
            <person name="Lin-Wang K."/>
            <person name="Brian L."/>
            <person name="Martinez-Sanchez M."/>
            <person name="Wang M."/>
            <person name="Ileperuma N."/>
            <person name="Macnee N."/>
            <person name="Campin R."/>
            <person name="Mcatee P."/>
            <person name="Drummond R."/>
            <person name="Espley R."/>
            <person name="Ireland H."/>
            <person name="Wu R."/>
            <person name="Atkinson R."/>
            <person name="Karunairetnam S."/>
            <person name="Bulley S."/>
            <person name="Chunkath S."/>
            <person name="Hanley Z."/>
            <person name="Storey R."/>
            <person name="Thrimawithana A."/>
            <person name="Thomson S."/>
            <person name="David C."/>
            <person name="Testolin R."/>
        </authorList>
    </citation>
    <scope>NUCLEOTIDE SEQUENCE [LARGE SCALE GENOMIC DNA]</scope>
    <source>
        <strain evidence="12">cv. Red5</strain>
        <tissue evidence="11">Young leaf</tissue>
    </source>
</reference>
<evidence type="ECO:0000256" key="7">
    <source>
        <dbReference type="ARBA" id="ARBA00048744"/>
    </source>
</evidence>
<dbReference type="PANTHER" id="PTHR23079:SF18">
    <property type="entry name" value="RNA-DEPENDENT RNA POLYMERASE 6"/>
    <property type="match status" value="1"/>
</dbReference>
<feature type="domain" description="RDRP core" evidence="9">
    <location>
        <begin position="28"/>
        <end position="547"/>
    </location>
</feature>
<evidence type="ECO:0000259" key="10">
    <source>
        <dbReference type="Pfam" id="PF26253"/>
    </source>
</evidence>
<dbReference type="Gramene" id="PSS14734">
    <property type="protein sequence ID" value="PSS14734"/>
    <property type="gene ID" value="CEY00_Acc15301"/>
</dbReference>
<dbReference type="GO" id="GO:0003723">
    <property type="term" value="F:RNA binding"/>
    <property type="evidence" value="ECO:0007669"/>
    <property type="project" value="UniProtKB-KW"/>
</dbReference>
<evidence type="ECO:0000256" key="3">
    <source>
        <dbReference type="ARBA" id="ARBA00022679"/>
    </source>
</evidence>
<dbReference type="STRING" id="1590841.A0A2R6QUD4"/>
<organism evidence="11 12">
    <name type="scientific">Actinidia chinensis var. chinensis</name>
    <name type="common">Chinese soft-hair kiwi</name>
    <dbReference type="NCBI Taxonomy" id="1590841"/>
    <lineage>
        <taxon>Eukaryota</taxon>
        <taxon>Viridiplantae</taxon>
        <taxon>Streptophyta</taxon>
        <taxon>Embryophyta</taxon>
        <taxon>Tracheophyta</taxon>
        <taxon>Spermatophyta</taxon>
        <taxon>Magnoliopsida</taxon>
        <taxon>eudicotyledons</taxon>
        <taxon>Gunneridae</taxon>
        <taxon>Pentapetalae</taxon>
        <taxon>asterids</taxon>
        <taxon>Ericales</taxon>
        <taxon>Actinidiaceae</taxon>
        <taxon>Actinidia</taxon>
    </lineage>
</organism>
<proteinExistence type="inferred from homology"/>
<dbReference type="PANTHER" id="PTHR23079">
    <property type="entry name" value="RNA-DEPENDENT RNA POLYMERASE"/>
    <property type="match status" value="1"/>
</dbReference>
<dbReference type="AlphaFoldDB" id="A0A2R6QUD4"/>
<evidence type="ECO:0000259" key="9">
    <source>
        <dbReference type="Pfam" id="PF05183"/>
    </source>
</evidence>
<keyword evidence="5 8" id="KW-0694">RNA-binding</keyword>
<keyword evidence="2 8" id="KW-0696">RNA-directed RNA polymerase</keyword>
<dbReference type="OMA" id="RRTIMPF"/>
<evidence type="ECO:0000256" key="6">
    <source>
        <dbReference type="ARBA" id="ARBA00023158"/>
    </source>
</evidence>
<feature type="domain" description="RDRP C-terminal head" evidence="10">
    <location>
        <begin position="569"/>
        <end position="725"/>
    </location>
</feature>
<evidence type="ECO:0000256" key="5">
    <source>
        <dbReference type="ARBA" id="ARBA00022884"/>
    </source>
</evidence>
<evidence type="ECO:0000256" key="4">
    <source>
        <dbReference type="ARBA" id="ARBA00022695"/>
    </source>
</evidence>
<comment type="function">
    <text evidence="8">Probably involved in the RNA silencing pathway and required for the generation of small interfering RNAs (siRNAs).</text>
</comment>
<dbReference type="Pfam" id="PF26253">
    <property type="entry name" value="RdRP_head"/>
    <property type="match status" value="1"/>
</dbReference>